<sequence>MDNRGLVWRKSSYSGGDNGGCVEVALVWNKSSHSGGGNGGCVEVAKHATGTAIRDSKAPASGQLAASAPAWRALLTTLQRPEGDLRGI</sequence>
<gene>
    <name evidence="2" type="ORF">GCM10009754_21920</name>
</gene>
<organism evidence="2 3">
    <name type="scientific">Amycolatopsis minnesotensis</name>
    <dbReference type="NCBI Taxonomy" id="337894"/>
    <lineage>
        <taxon>Bacteria</taxon>
        <taxon>Bacillati</taxon>
        <taxon>Actinomycetota</taxon>
        <taxon>Actinomycetes</taxon>
        <taxon>Pseudonocardiales</taxon>
        <taxon>Pseudonocardiaceae</taxon>
        <taxon>Amycolatopsis</taxon>
    </lineage>
</organism>
<accession>A0ABP5BVR8</accession>
<feature type="domain" description="DUF397" evidence="1">
    <location>
        <begin position="6"/>
        <end position="25"/>
    </location>
</feature>
<dbReference type="Proteomes" id="UP001501116">
    <property type="component" value="Unassembled WGS sequence"/>
</dbReference>
<protein>
    <submittedName>
        <fullName evidence="2">DUF397 domain-containing protein</fullName>
    </submittedName>
</protein>
<evidence type="ECO:0000259" key="1">
    <source>
        <dbReference type="Pfam" id="PF04149"/>
    </source>
</evidence>
<name>A0ABP5BVR8_9PSEU</name>
<dbReference type="Pfam" id="PF04149">
    <property type="entry name" value="DUF397"/>
    <property type="match status" value="2"/>
</dbReference>
<proteinExistence type="predicted"/>
<evidence type="ECO:0000313" key="2">
    <source>
        <dbReference type="EMBL" id="GAA1952505.1"/>
    </source>
</evidence>
<reference evidence="3" key="1">
    <citation type="journal article" date="2019" name="Int. J. Syst. Evol. Microbiol.">
        <title>The Global Catalogue of Microorganisms (GCM) 10K type strain sequencing project: providing services to taxonomists for standard genome sequencing and annotation.</title>
        <authorList>
            <consortium name="The Broad Institute Genomics Platform"/>
            <consortium name="The Broad Institute Genome Sequencing Center for Infectious Disease"/>
            <person name="Wu L."/>
            <person name="Ma J."/>
        </authorList>
    </citation>
    <scope>NUCLEOTIDE SEQUENCE [LARGE SCALE GENOMIC DNA]</scope>
    <source>
        <strain evidence="3">JCM 14545</strain>
    </source>
</reference>
<evidence type="ECO:0000313" key="3">
    <source>
        <dbReference type="Proteomes" id="UP001501116"/>
    </source>
</evidence>
<comment type="caution">
    <text evidence="2">The sequence shown here is derived from an EMBL/GenBank/DDBJ whole genome shotgun (WGS) entry which is preliminary data.</text>
</comment>
<dbReference type="EMBL" id="BAAANN010000007">
    <property type="protein sequence ID" value="GAA1952505.1"/>
    <property type="molecule type" value="Genomic_DNA"/>
</dbReference>
<feature type="domain" description="DUF397" evidence="1">
    <location>
        <begin position="26"/>
        <end position="78"/>
    </location>
</feature>
<dbReference type="InterPro" id="IPR007278">
    <property type="entry name" value="DUF397"/>
</dbReference>
<keyword evidence="3" id="KW-1185">Reference proteome</keyword>